<keyword evidence="3" id="KW-0238">DNA-binding</keyword>
<evidence type="ECO:0000313" key="7">
    <source>
        <dbReference type="Proteomes" id="UP000283469"/>
    </source>
</evidence>
<comment type="similarity">
    <text evidence="1">Belongs to the 'phage' integrase family.</text>
</comment>
<organism evidence="6 7">
    <name type="scientific">Sphingobium terrigena</name>
    <dbReference type="NCBI Taxonomy" id="2304063"/>
    <lineage>
        <taxon>Bacteria</taxon>
        <taxon>Pseudomonadati</taxon>
        <taxon>Pseudomonadota</taxon>
        <taxon>Alphaproteobacteria</taxon>
        <taxon>Sphingomonadales</taxon>
        <taxon>Sphingomonadaceae</taxon>
        <taxon>Sphingobium</taxon>
    </lineage>
</organism>
<dbReference type="GO" id="GO:0006310">
    <property type="term" value="P:DNA recombination"/>
    <property type="evidence" value="ECO:0007669"/>
    <property type="project" value="UniProtKB-KW"/>
</dbReference>
<dbReference type="RefSeq" id="WP_119745260.1">
    <property type="nucleotide sequence ID" value="NZ_QVRA01000006.1"/>
</dbReference>
<dbReference type="InterPro" id="IPR013762">
    <property type="entry name" value="Integrase-like_cat_sf"/>
</dbReference>
<evidence type="ECO:0000256" key="1">
    <source>
        <dbReference type="ARBA" id="ARBA00008857"/>
    </source>
</evidence>
<dbReference type="GO" id="GO:0015074">
    <property type="term" value="P:DNA integration"/>
    <property type="evidence" value="ECO:0007669"/>
    <property type="project" value="UniProtKB-KW"/>
</dbReference>
<feature type="domain" description="Tyr recombinase" evidence="5">
    <location>
        <begin position="25"/>
        <end position="198"/>
    </location>
</feature>
<evidence type="ECO:0000256" key="3">
    <source>
        <dbReference type="ARBA" id="ARBA00023125"/>
    </source>
</evidence>
<gene>
    <name evidence="6" type="ORF">D0Z70_08280</name>
</gene>
<evidence type="ECO:0000259" key="5">
    <source>
        <dbReference type="PROSITE" id="PS51898"/>
    </source>
</evidence>
<dbReference type="PANTHER" id="PTHR30349">
    <property type="entry name" value="PHAGE INTEGRASE-RELATED"/>
    <property type="match status" value="1"/>
</dbReference>
<dbReference type="Pfam" id="PF00589">
    <property type="entry name" value="Phage_integrase"/>
    <property type="match status" value="1"/>
</dbReference>
<dbReference type="EMBL" id="QVRA01000006">
    <property type="protein sequence ID" value="RJG55397.1"/>
    <property type="molecule type" value="Genomic_DNA"/>
</dbReference>
<dbReference type="PANTHER" id="PTHR30349:SF41">
    <property type="entry name" value="INTEGRASE_RECOMBINASE PROTEIN MJ0367-RELATED"/>
    <property type="match status" value="1"/>
</dbReference>
<dbReference type="PROSITE" id="PS51898">
    <property type="entry name" value="TYR_RECOMBINASE"/>
    <property type="match status" value="1"/>
</dbReference>
<reference evidence="6 7" key="1">
    <citation type="submission" date="2018-08" db="EMBL/GenBank/DDBJ databases">
        <title>Sphingobium sp. EO9.</title>
        <authorList>
            <person name="Park Y."/>
            <person name="Kim K.H."/>
            <person name="Jeon C.O."/>
        </authorList>
    </citation>
    <scope>NUCLEOTIDE SEQUENCE [LARGE SCALE GENOMIC DNA]</scope>
    <source>
        <strain evidence="6 7">EO9</strain>
    </source>
</reference>
<dbReference type="InterPro" id="IPR002104">
    <property type="entry name" value="Integrase_catalytic"/>
</dbReference>
<dbReference type="Proteomes" id="UP000283469">
    <property type="component" value="Unassembled WGS sequence"/>
</dbReference>
<evidence type="ECO:0000313" key="6">
    <source>
        <dbReference type="EMBL" id="RJG55397.1"/>
    </source>
</evidence>
<dbReference type="SUPFAM" id="SSF56349">
    <property type="entry name" value="DNA breaking-rejoining enzymes"/>
    <property type="match status" value="1"/>
</dbReference>
<protein>
    <submittedName>
        <fullName evidence="6">Site-specific integrase</fullName>
    </submittedName>
</protein>
<dbReference type="GO" id="GO:0003677">
    <property type="term" value="F:DNA binding"/>
    <property type="evidence" value="ECO:0007669"/>
    <property type="project" value="UniProtKB-KW"/>
</dbReference>
<proteinExistence type="inferred from homology"/>
<dbReference type="OrthoDB" id="9801717at2"/>
<evidence type="ECO:0000256" key="4">
    <source>
        <dbReference type="ARBA" id="ARBA00023172"/>
    </source>
</evidence>
<keyword evidence="4" id="KW-0233">DNA recombination</keyword>
<accession>A0A418YTM1</accession>
<dbReference type="AlphaFoldDB" id="A0A418YTM1"/>
<dbReference type="InterPro" id="IPR050090">
    <property type="entry name" value="Tyrosine_recombinase_XerCD"/>
</dbReference>
<comment type="caution">
    <text evidence="6">The sequence shown here is derived from an EMBL/GenBank/DDBJ whole genome shotgun (WGS) entry which is preliminary data.</text>
</comment>
<evidence type="ECO:0000256" key="2">
    <source>
        <dbReference type="ARBA" id="ARBA00022908"/>
    </source>
</evidence>
<keyword evidence="7" id="KW-1185">Reference proteome</keyword>
<keyword evidence="2" id="KW-0229">DNA integration</keyword>
<name>A0A418YTM1_9SPHN</name>
<dbReference type="Gene3D" id="1.10.443.10">
    <property type="entry name" value="Intergrase catalytic core"/>
    <property type="match status" value="1"/>
</dbReference>
<sequence length="201" mass="23202">MLREWAVQERRQTTYNEGSLFDGHGQRKYLTQSESRCLLALSTKDGRQTRMFCHLLYYTGCRCSEGLQITLRRLDPETGRIIFRTLKRRHTVFRAVRVPRPFLRELTAFAASLGLGPDDPLFPWCRQTAWRRIRKLMDRAGIEGPQATPKGFRHGFGCHGIGSGLPESLVGRLLGHANPNSTRVYTLVRDDEERALARRMW</sequence>
<dbReference type="InterPro" id="IPR011010">
    <property type="entry name" value="DNA_brk_join_enz"/>
</dbReference>